<name>A0A1J5SZJ9_9ZZZZ</name>
<dbReference type="InterPro" id="IPR029044">
    <property type="entry name" value="Nucleotide-diphossugar_trans"/>
</dbReference>
<dbReference type="InterPro" id="IPR001173">
    <property type="entry name" value="Glyco_trans_2-like"/>
</dbReference>
<dbReference type="CDD" id="cd00761">
    <property type="entry name" value="Glyco_tranf_GTA_type"/>
    <property type="match status" value="1"/>
</dbReference>
<organism evidence="2">
    <name type="scientific">mine drainage metagenome</name>
    <dbReference type="NCBI Taxonomy" id="410659"/>
    <lineage>
        <taxon>unclassified sequences</taxon>
        <taxon>metagenomes</taxon>
        <taxon>ecological metagenomes</taxon>
    </lineage>
</organism>
<evidence type="ECO:0000313" key="2">
    <source>
        <dbReference type="EMBL" id="OIR13363.1"/>
    </source>
</evidence>
<dbReference type="PANTHER" id="PTHR22916:SF3">
    <property type="entry name" value="UDP-GLCNAC:BETAGAL BETA-1,3-N-ACETYLGLUCOSAMINYLTRANSFERASE-LIKE PROTEIN 1"/>
    <property type="match status" value="1"/>
</dbReference>
<gene>
    <name evidence="2" type="primary">rfbV_1</name>
    <name evidence="2" type="ORF">GALL_51750</name>
</gene>
<dbReference type="Pfam" id="PF00535">
    <property type="entry name" value="Glycos_transf_2"/>
    <property type="match status" value="1"/>
</dbReference>
<keyword evidence="2" id="KW-0328">Glycosyltransferase</keyword>
<feature type="domain" description="Glycosyltransferase 2-like" evidence="1">
    <location>
        <begin position="34"/>
        <end position="150"/>
    </location>
</feature>
<reference evidence="2" key="1">
    <citation type="submission" date="2016-10" db="EMBL/GenBank/DDBJ databases">
        <title>Sequence of Gallionella enrichment culture.</title>
        <authorList>
            <person name="Poehlein A."/>
            <person name="Muehling M."/>
            <person name="Daniel R."/>
        </authorList>
    </citation>
    <scope>NUCLEOTIDE SEQUENCE</scope>
</reference>
<proteinExistence type="predicted"/>
<dbReference type="EC" id="2.4.1.60" evidence="2"/>
<accession>A0A1J5SZJ9</accession>
<dbReference type="Gene3D" id="3.90.550.10">
    <property type="entry name" value="Spore Coat Polysaccharide Biosynthesis Protein SpsA, Chain A"/>
    <property type="match status" value="1"/>
</dbReference>
<dbReference type="GO" id="GO:0047600">
    <property type="term" value="F:abequosyltransferase activity"/>
    <property type="evidence" value="ECO:0007669"/>
    <property type="project" value="UniProtKB-EC"/>
</dbReference>
<evidence type="ECO:0000259" key="1">
    <source>
        <dbReference type="Pfam" id="PF00535"/>
    </source>
</evidence>
<dbReference type="SUPFAM" id="SSF53448">
    <property type="entry name" value="Nucleotide-diphospho-sugar transferases"/>
    <property type="match status" value="1"/>
</dbReference>
<keyword evidence="2" id="KW-0808">Transferase</keyword>
<dbReference type="PANTHER" id="PTHR22916">
    <property type="entry name" value="GLYCOSYLTRANSFERASE"/>
    <property type="match status" value="1"/>
</dbReference>
<dbReference type="EMBL" id="MLJW01000014">
    <property type="protein sequence ID" value="OIR13363.1"/>
    <property type="molecule type" value="Genomic_DNA"/>
</dbReference>
<dbReference type="AlphaFoldDB" id="A0A1J5SZJ9"/>
<protein>
    <submittedName>
        <fullName evidence="2">Abequosyltransferase RfbV</fullName>
        <ecNumber evidence="2">2.4.1.60</ecNumber>
    </submittedName>
</protein>
<sequence length="471" mass="51613">MDEFADRAPVVFFGKEIADVYRPVATRGSEPLLSICVPTYNRAPKLRSLLHSIVVQCAGLEQEVEIVVSDNASPDDTGGMVRRCSETFPIVYSRNRTNEGPLRNIQILASTLAQGKFTWLIGDDDLVLPGGVRLVLEVLRTNPEVHFVFANTLPRGADEYTAKMRDGIVHGEDFPTDGPRKGKYVGDRKLAAFDELVDPNVDEVFLGALMCGVSRTSAWRAYPREFSSLSGSWGGSFHTLEGSYPHAMVYAQTMVGKPAYYLGTPVSIAFWGAQEWLSGVPRLVLLRLQELLALYEENGVAAKRIARCRAGLVENSRAALATMVLDSATPGFEEFSVNKYIRDNRVVAHEVFDQLDTIVGTARAKRISNRLVDEAEALVKVYPRIRLPQGVDGGVNPQASSAFQQAMARFQTLLNQGKLSEALSYLHMAKKAAPDASSAAMVDQVFKMLAEKGLYGRPGGTPATGRVRPSR</sequence>
<comment type="caution">
    <text evidence="2">The sequence shown here is derived from an EMBL/GenBank/DDBJ whole genome shotgun (WGS) entry which is preliminary data.</text>
</comment>